<protein>
    <submittedName>
        <fullName evidence="2">Myosin-1</fullName>
    </submittedName>
</protein>
<feature type="non-terminal residue" evidence="2">
    <location>
        <position position="113"/>
    </location>
</feature>
<feature type="compositionally biased region" description="Low complexity" evidence="1">
    <location>
        <begin position="104"/>
        <end position="113"/>
    </location>
</feature>
<organism evidence="2">
    <name type="scientific">Anthurium amnicola</name>
    <dbReference type="NCBI Taxonomy" id="1678845"/>
    <lineage>
        <taxon>Eukaryota</taxon>
        <taxon>Viridiplantae</taxon>
        <taxon>Streptophyta</taxon>
        <taxon>Embryophyta</taxon>
        <taxon>Tracheophyta</taxon>
        <taxon>Spermatophyta</taxon>
        <taxon>Magnoliopsida</taxon>
        <taxon>Liliopsida</taxon>
        <taxon>Araceae</taxon>
        <taxon>Pothoideae</taxon>
        <taxon>Potheae</taxon>
        <taxon>Anthurium</taxon>
    </lineage>
</organism>
<gene>
    <name evidence="2" type="primary">MYH1_0</name>
    <name evidence="2" type="ORF">g.13691</name>
</gene>
<proteinExistence type="predicted"/>
<sequence length="113" mass="11408">FGWPGNPTGYVTSLSLSPLPSPWRCSCCGVRVSEMRIADGAVCRGKTQLQAMPEEAELGLSAEEGVPSPPPPVAAIAAEVDAVVGELGNLKLDGGDDGDGGDEGLVSSVVEVG</sequence>
<reference evidence="2" key="1">
    <citation type="submission" date="2015-07" db="EMBL/GenBank/DDBJ databases">
        <title>Transcriptome Assembly of Anthurium amnicola.</title>
        <authorList>
            <person name="Suzuki J."/>
        </authorList>
    </citation>
    <scope>NUCLEOTIDE SEQUENCE</scope>
</reference>
<evidence type="ECO:0000313" key="2">
    <source>
        <dbReference type="EMBL" id="JAT41455.1"/>
    </source>
</evidence>
<accession>A0A1D1XGD0</accession>
<dbReference type="EMBL" id="GDJX01026481">
    <property type="protein sequence ID" value="JAT41455.1"/>
    <property type="molecule type" value="Transcribed_RNA"/>
</dbReference>
<dbReference type="AlphaFoldDB" id="A0A1D1XGD0"/>
<name>A0A1D1XGD0_9ARAE</name>
<feature type="region of interest" description="Disordered" evidence="1">
    <location>
        <begin position="91"/>
        <end position="113"/>
    </location>
</feature>
<feature type="non-terminal residue" evidence="2">
    <location>
        <position position="1"/>
    </location>
</feature>
<evidence type="ECO:0000256" key="1">
    <source>
        <dbReference type="SAM" id="MobiDB-lite"/>
    </source>
</evidence>